<dbReference type="Pfam" id="PF09335">
    <property type="entry name" value="VTT_dom"/>
    <property type="match status" value="1"/>
</dbReference>
<dbReference type="RefSeq" id="WP_244545923.1">
    <property type="nucleotide sequence ID" value="NZ_FOOA01000004.1"/>
</dbReference>
<keyword evidence="1" id="KW-1133">Transmembrane helix</keyword>
<sequence>MSDLLPDAGPLVVQGALFVSAFLSATLLPGSSEALLVALILKGGFDPVLLVLIATVGNTLGSLFNWACGRWLMHRSDARWFPVSERHLARSRRWFQRFGLPSLLLAWVPVVGDALTLVAGLLGVRWAPFLALVGLGKLARYGVVAATALGVLSL</sequence>
<dbReference type="Proteomes" id="UP000531216">
    <property type="component" value="Unassembled WGS sequence"/>
</dbReference>
<dbReference type="PANTHER" id="PTHR42709">
    <property type="entry name" value="ALKALINE PHOSPHATASE LIKE PROTEIN"/>
    <property type="match status" value="1"/>
</dbReference>
<dbReference type="InterPro" id="IPR032816">
    <property type="entry name" value="VTT_dom"/>
</dbReference>
<accession>A0A7W6FS97</accession>
<comment type="caution">
    <text evidence="3">The sequence shown here is derived from an EMBL/GenBank/DDBJ whole genome shotgun (WGS) entry which is preliminary data.</text>
</comment>
<proteinExistence type="predicted"/>
<feature type="transmembrane region" description="Helical" evidence="1">
    <location>
        <begin position="98"/>
        <end position="123"/>
    </location>
</feature>
<evidence type="ECO:0000259" key="2">
    <source>
        <dbReference type="Pfam" id="PF09335"/>
    </source>
</evidence>
<dbReference type="PANTHER" id="PTHR42709:SF4">
    <property type="entry name" value="INNER MEMBRANE PROTEIN YQAA"/>
    <property type="match status" value="1"/>
</dbReference>
<evidence type="ECO:0000313" key="4">
    <source>
        <dbReference type="Proteomes" id="UP000531216"/>
    </source>
</evidence>
<reference evidence="3 4" key="1">
    <citation type="submission" date="2020-08" db="EMBL/GenBank/DDBJ databases">
        <title>Genomic Encyclopedia of Type Strains, Phase IV (KMG-IV): sequencing the most valuable type-strain genomes for metagenomic binning, comparative biology and taxonomic classification.</title>
        <authorList>
            <person name="Goeker M."/>
        </authorList>
    </citation>
    <scope>NUCLEOTIDE SEQUENCE [LARGE SCALE GENOMIC DNA]</scope>
    <source>
        <strain evidence="3 4">DSM 25024</strain>
    </source>
</reference>
<dbReference type="AlphaFoldDB" id="A0A7W6FS97"/>
<keyword evidence="1" id="KW-0812">Transmembrane</keyword>
<evidence type="ECO:0000313" key="3">
    <source>
        <dbReference type="EMBL" id="MBB3933914.1"/>
    </source>
</evidence>
<feature type="domain" description="VTT" evidence="2">
    <location>
        <begin position="36"/>
        <end position="145"/>
    </location>
</feature>
<dbReference type="InterPro" id="IPR051311">
    <property type="entry name" value="DedA_domain"/>
</dbReference>
<name>A0A7W6FS97_9HYPH</name>
<evidence type="ECO:0000256" key="1">
    <source>
        <dbReference type="SAM" id="Phobius"/>
    </source>
</evidence>
<feature type="transmembrane region" description="Helical" evidence="1">
    <location>
        <begin position="129"/>
        <end position="152"/>
    </location>
</feature>
<keyword evidence="4" id="KW-1185">Reference proteome</keyword>
<protein>
    <submittedName>
        <fullName evidence="3">Membrane protein YqaA with SNARE-associated domain</fullName>
    </submittedName>
</protein>
<gene>
    <name evidence="3" type="ORF">GGR05_000025</name>
</gene>
<keyword evidence="1" id="KW-0472">Membrane</keyword>
<feature type="transmembrane region" description="Helical" evidence="1">
    <location>
        <begin position="47"/>
        <end position="67"/>
    </location>
</feature>
<dbReference type="EMBL" id="JACIDO010000001">
    <property type="protein sequence ID" value="MBB3933914.1"/>
    <property type="molecule type" value="Genomic_DNA"/>
</dbReference>
<organism evidence="3 4">
    <name type="scientific">Aureimonas phyllosphaerae</name>
    <dbReference type="NCBI Taxonomy" id="1166078"/>
    <lineage>
        <taxon>Bacteria</taxon>
        <taxon>Pseudomonadati</taxon>
        <taxon>Pseudomonadota</taxon>
        <taxon>Alphaproteobacteria</taxon>
        <taxon>Hyphomicrobiales</taxon>
        <taxon>Aurantimonadaceae</taxon>
        <taxon>Aureimonas</taxon>
    </lineage>
</organism>